<gene>
    <name evidence="1" type="ORF">BDQ12DRAFT_683717</name>
</gene>
<dbReference type="AlphaFoldDB" id="A0A5C3M2T6"/>
<dbReference type="EMBL" id="ML213603">
    <property type="protein sequence ID" value="TFK38468.1"/>
    <property type="molecule type" value="Genomic_DNA"/>
</dbReference>
<evidence type="ECO:0000313" key="1">
    <source>
        <dbReference type="EMBL" id="TFK38468.1"/>
    </source>
</evidence>
<reference evidence="1 2" key="1">
    <citation type="journal article" date="2019" name="Nat. Ecol. Evol.">
        <title>Megaphylogeny resolves global patterns of mushroom evolution.</title>
        <authorList>
            <person name="Varga T."/>
            <person name="Krizsan K."/>
            <person name="Foldi C."/>
            <person name="Dima B."/>
            <person name="Sanchez-Garcia M."/>
            <person name="Sanchez-Ramirez S."/>
            <person name="Szollosi G.J."/>
            <person name="Szarkandi J.G."/>
            <person name="Papp V."/>
            <person name="Albert L."/>
            <person name="Andreopoulos W."/>
            <person name="Angelini C."/>
            <person name="Antonin V."/>
            <person name="Barry K.W."/>
            <person name="Bougher N.L."/>
            <person name="Buchanan P."/>
            <person name="Buyck B."/>
            <person name="Bense V."/>
            <person name="Catcheside P."/>
            <person name="Chovatia M."/>
            <person name="Cooper J."/>
            <person name="Damon W."/>
            <person name="Desjardin D."/>
            <person name="Finy P."/>
            <person name="Geml J."/>
            <person name="Haridas S."/>
            <person name="Hughes K."/>
            <person name="Justo A."/>
            <person name="Karasinski D."/>
            <person name="Kautmanova I."/>
            <person name="Kiss B."/>
            <person name="Kocsube S."/>
            <person name="Kotiranta H."/>
            <person name="LaButti K.M."/>
            <person name="Lechner B.E."/>
            <person name="Liimatainen K."/>
            <person name="Lipzen A."/>
            <person name="Lukacs Z."/>
            <person name="Mihaltcheva S."/>
            <person name="Morgado L.N."/>
            <person name="Niskanen T."/>
            <person name="Noordeloos M.E."/>
            <person name="Ohm R.A."/>
            <person name="Ortiz-Santana B."/>
            <person name="Ovrebo C."/>
            <person name="Racz N."/>
            <person name="Riley R."/>
            <person name="Savchenko A."/>
            <person name="Shiryaev A."/>
            <person name="Soop K."/>
            <person name="Spirin V."/>
            <person name="Szebenyi C."/>
            <person name="Tomsovsky M."/>
            <person name="Tulloss R.E."/>
            <person name="Uehling J."/>
            <person name="Grigoriev I.V."/>
            <person name="Vagvolgyi C."/>
            <person name="Papp T."/>
            <person name="Martin F.M."/>
            <person name="Miettinen O."/>
            <person name="Hibbett D.S."/>
            <person name="Nagy L.G."/>
        </authorList>
    </citation>
    <scope>NUCLEOTIDE SEQUENCE [LARGE SCALE GENOMIC DNA]</scope>
    <source>
        <strain evidence="1 2">CBS 166.37</strain>
    </source>
</reference>
<proteinExistence type="predicted"/>
<protein>
    <submittedName>
        <fullName evidence="1">Uncharacterized protein</fullName>
    </submittedName>
</protein>
<name>A0A5C3M2T6_9AGAR</name>
<sequence length="67" mass="7553">MPACQGTTDHVLTAHSIPSITVLILTPFVFHVSILNLQCPFPYFFDWGVSHWLPSAQKNRGLQLKEC</sequence>
<accession>A0A5C3M2T6</accession>
<organism evidence="1 2">
    <name type="scientific">Crucibulum laeve</name>
    <dbReference type="NCBI Taxonomy" id="68775"/>
    <lineage>
        <taxon>Eukaryota</taxon>
        <taxon>Fungi</taxon>
        <taxon>Dikarya</taxon>
        <taxon>Basidiomycota</taxon>
        <taxon>Agaricomycotina</taxon>
        <taxon>Agaricomycetes</taxon>
        <taxon>Agaricomycetidae</taxon>
        <taxon>Agaricales</taxon>
        <taxon>Agaricineae</taxon>
        <taxon>Nidulariaceae</taxon>
        <taxon>Crucibulum</taxon>
    </lineage>
</organism>
<dbReference type="Proteomes" id="UP000308652">
    <property type="component" value="Unassembled WGS sequence"/>
</dbReference>
<keyword evidence="2" id="KW-1185">Reference proteome</keyword>
<evidence type="ECO:0000313" key="2">
    <source>
        <dbReference type="Proteomes" id="UP000308652"/>
    </source>
</evidence>